<dbReference type="OrthoDB" id="3253465at2759"/>
<evidence type="ECO:0000313" key="2">
    <source>
        <dbReference type="EMBL" id="GAC73236.1"/>
    </source>
</evidence>
<protein>
    <submittedName>
        <fullName evidence="2">Uncharacterized protein</fullName>
    </submittedName>
</protein>
<dbReference type="AlphaFoldDB" id="M9LNA8"/>
<dbReference type="Proteomes" id="UP000011976">
    <property type="component" value="Unassembled WGS sequence"/>
</dbReference>
<evidence type="ECO:0000256" key="1">
    <source>
        <dbReference type="SAM" id="MobiDB-lite"/>
    </source>
</evidence>
<gene>
    <name evidence="2" type="ORF">PANT_9d00010</name>
</gene>
<evidence type="ECO:0000313" key="3">
    <source>
        <dbReference type="Proteomes" id="UP000011976"/>
    </source>
</evidence>
<feature type="region of interest" description="Disordered" evidence="1">
    <location>
        <begin position="656"/>
        <end position="709"/>
    </location>
</feature>
<feature type="compositionally biased region" description="Basic and acidic residues" evidence="1">
    <location>
        <begin position="678"/>
        <end position="690"/>
    </location>
</feature>
<name>M9LNA8_PSEA3</name>
<accession>M9LNA8</accession>
<proteinExistence type="predicted"/>
<dbReference type="EMBL" id="DF196775">
    <property type="protein sequence ID" value="GAC73236.1"/>
    <property type="molecule type" value="Genomic_DNA"/>
</dbReference>
<reference evidence="3" key="1">
    <citation type="journal article" date="2013" name="Genome Announc.">
        <title>Genome sequence of the basidiomycetous yeast Pseudozyma antarctica T-34, a producer of the glycolipid biosurfactants mannosylerythritol lipids.</title>
        <authorList>
            <person name="Morita T."/>
            <person name="Koike H."/>
            <person name="Koyama Y."/>
            <person name="Hagiwara H."/>
            <person name="Ito E."/>
            <person name="Fukuoka T."/>
            <person name="Imura T."/>
            <person name="Machida M."/>
            <person name="Kitamoto D."/>
        </authorList>
    </citation>
    <scope>NUCLEOTIDE SEQUENCE [LARGE SCALE GENOMIC DNA]</scope>
    <source>
        <strain evidence="3">T-34</strain>
    </source>
</reference>
<organism evidence="2 3">
    <name type="scientific">Pseudozyma antarctica (strain T-34)</name>
    <name type="common">Yeast</name>
    <name type="synonym">Candida antarctica</name>
    <dbReference type="NCBI Taxonomy" id="1151754"/>
    <lineage>
        <taxon>Eukaryota</taxon>
        <taxon>Fungi</taxon>
        <taxon>Dikarya</taxon>
        <taxon>Basidiomycota</taxon>
        <taxon>Ustilaginomycotina</taxon>
        <taxon>Ustilaginomycetes</taxon>
        <taxon>Ustilaginales</taxon>
        <taxon>Ustilaginaceae</taxon>
        <taxon>Moesziomyces</taxon>
    </lineage>
</organism>
<sequence length="920" mass="102466">MVRKSEAQRKGKTRLSAAIEAVANNPEEMLREHQASEQMDMAAEDWIGQSKQKYQNETSLYDDFVFYFRDIYRSSRPDSVVEGEDDPLQKIELSTDGVEELLCRFKGFLLFRLRRTPGHHGRDQITASTFKSWAVRLIDVSLRKLEMIDKGRGHLFSGWTKLGKEGLYSEIQGWVQSTVLEHNLSQVPPQRRFYGKTEAALCFKAIMDHADKPSNFPADLQKILYIQWLLNAGQRPGSALKSPGKDDFLRMRDITIKRDMQFIDGQADHRRWAWIVEMKIRNWKGYNDPTVPRDVQTIVCHATQVDQNLQFELATSLVPFMIFRDALSAVNSRGEQIPIRSVAEFLQTDQMLFVGVGDEPLFVTMAQGRGGLLLSPSSGSVPPLTTVSAAVFLGKVYSKAGLAAAGAYAFRYMKGDMIRIVHGRDAQGEALHHHAYGAGADVGYQNYSAGMQNTPVSRTMLEEFDETDRQRLIKAGFFQRRLWGDAMTSTIRALASAQAGPKHGDGPPKVGDEVQRALESDETYKSLGASIEEAIRIRKREQDACDADPDSTDKQLSLNAAIREVADLYRQRTALKTRVSADLTQKAVGRHREGLRKVAGGAYEEMQRAQEYLAGLDHTDQVTAQMLGTSTGLMRTMGASAELIAKIETALQASTDATGFDTDEGLQSKRNEPGPSRRASEGPSRSRSEVDVASLPGDASGSVDPTETAEPGAIDAEEELANGQSDLDEVQARRASIMLFYEGRLLAESRLTHVEDRWFDNGYCPFCPLEVAGLRESGKGSVLPVGGPFMKRKGDTWVRAPRSKETRKQVRRHLREAHGLIWAAIVAGGELPPFNTDVTSDDRWPTPEPEELAEIHALLDAPLHYTEEEIDEISAAFDWPLTCTDQEFAAAEEMLGGPVRRPTSPFDARVRVQHWTPYAP</sequence>